<dbReference type="PANTHER" id="PTHR13803">
    <property type="entry name" value="SEC24-RELATED PROTEIN"/>
    <property type="match status" value="1"/>
</dbReference>
<dbReference type="Gene3D" id="2.60.40.1670">
    <property type="entry name" value="beta-sandwich domain of Sec23/24"/>
    <property type="match status" value="1"/>
</dbReference>
<evidence type="ECO:0000256" key="11">
    <source>
        <dbReference type="ARBA" id="ARBA00023136"/>
    </source>
</evidence>
<evidence type="ECO:0000259" key="17">
    <source>
        <dbReference type="Pfam" id="PF08033"/>
    </source>
</evidence>
<keyword evidence="19" id="KW-1185">Reference proteome</keyword>
<dbReference type="PANTHER" id="PTHR13803:SF39">
    <property type="entry name" value="SECRETORY 24AB, ISOFORM A"/>
    <property type="match status" value="1"/>
</dbReference>
<dbReference type="STRING" id="269621.A0A238FSX7"/>
<evidence type="ECO:0000259" key="13">
    <source>
        <dbReference type="Pfam" id="PF00626"/>
    </source>
</evidence>
<feature type="domain" description="Sec23/Sec24 beta-sandwich" evidence="17">
    <location>
        <begin position="771"/>
        <end position="853"/>
    </location>
</feature>
<evidence type="ECO:0000256" key="2">
    <source>
        <dbReference type="ARBA" id="ARBA00004496"/>
    </source>
</evidence>
<dbReference type="GO" id="GO:0090110">
    <property type="term" value="P:COPII-coated vesicle cargo loading"/>
    <property type="evidence" value="ECO:0007669"/>
    <property type="project" value="TreeGrafter"/>
</dbReference>
<dbReference type="SUPFAM" id="SSF82754">
    <property type="entry name" value="C-terminal, gelsolin-like domain of Sec23/24"/>
    <property type="match status" value="1"/>
</dbReference>
<evidence type="ECO:0000256" key="6">
    <source>
        <dbReference type="ARBA" id="ARBA00022490"/>
    </source>
</evidence>
<dbReference type="InterPro" id="IPR029006">
    <property type="entry name" value="ADF-H/Gelsolin-like_dom_sf"/>
</dbReference>
<evidence type="ECO:0000256" key="12">
    <source>
        <dbReference type="SAM" id="MobiDB-lite"/>
    </source>
</evidence>
<evidence type="ECO:0000259" key="15">
    <source>
        <dbReference type="Pfam" id="PF04811"/>
    </source>
</evidence>
<dbReference type="EMBL" id="FMSP01000020">
    <property type="protein sequence ID" value="SCV74338.1"/>
    <property type="molecule type" value="Genomic_DNA"/>
</dbReference>
<keyword evidence="7" id="KW-0256">Endoplasmic reticulum</keyword>
<dbReference type="Gene3D" id="3.40.20.10">
    <property type="entry name" value="Severin"/>
    <property type="match status" value="1"/>
</dbReference>
<dbReference type="GO" id="GO:0005789">
    <property type="term" value="C:endoplasmic reticulum membrane"/>
    <property type="evidence" value="ECO:0007669"/>
    <property type="project" value="UniProtKB-SubCell"/>
</dbReference>
<dbReference type="Gene3D" id="2.30.30.380">
    <property type="entry name" value="Zn-finger domain of Sec23/24"/>
    <property type="match status" value="1"/>
</dbReference>
<dbReference type="SUPFAM" id="SSF82919">
    <property type="entry name" value="Zn-finger domain of Sec23/24"/>
    <property type="match status" value="1"/>
</dbReference>
<dbReference type="Pfam" id="PF00626">
    <property type="entry name" value="Gelsolin"/>
    <property type="match status" value="1"/>
</dbReference>
<comment type="similarity">
    <text evidence="4">Belongs to the SEC23/SEC24 family. SEC24 subfamily.</text>
</comment>
<comment type="subcellular location">
    <subcellularLocation>
        <location evidence="2">Cytoplasm</location>
    </subcellularLocation>
    <subcellularLocation>
        <location evidence="3">Endoplasmic reticulum membrane</location>
    </subcellularLocation>
    <subcellularLocation>
        <location evidence="1">Golgi apparatus membrane</location>
    </subcellularLocation>
</comment>
<dbReference type="Pfam" id="PF08033">
    <property type="entry name" value="Sec23_BS"/>
    <property type="match status" value="1"/>
</dbReference>
<dbReference type="GO" id="GO:0006886">
    <property type="term" value="P:intracellular protein transport"/>
    <property type="evidence" value="ECO:0007669"/>
    <property type="project" value="InterPro"/>
</dbReference>
<feature type="domain" description="Gelsolin-like" evidence="13">
    <location>
        <begin position="992"/>
        <end position="1064"/>
    </location>
</feature>
<evidence type="ECO:0000313" key="19">
    <source>
        <dbReference type="Proteomes" id="UP000198372"/>
    </source>
</evidence>
<feature type="domain" description="Zinc finger Sec23/Sec24-type" evidence="14">
    <location>
        <begin position="452"/>
        <end position="488"/>
    </location>
</feature>
<evidence type="ECO:0000259" key="14">
    <source>
        <dbReference type="Pfam" id="PF04810"/>
    </source>
</evidence>
<keyword evidence="11" id="KW-0472">Membrane</keyword>
<dbReference type="InterPro" id="IPR036174">
    <property type="entry name" value="Znf_Sec23_Sec24_sf"/>
</dbReference>
<dbReference type="SUPFAM" id="SSF81811">
    <property type="entry name" value="Helical domain of Sec23/24"/>
    <property type="match status" value="1"/>
</dbReference>
<keyword evidence="10" id="KW-0333">Golgi apparatus</keyword>
<dbReference type="OrthoDB" id="49016at2759"/>
<reference evidence="19" key="1">
    <citation type="submission" date="2016-09" db="EMBL/GenBank/DDBJ databases">
        <authorList>
            <person name="Jeantristanb JTB J.-T."/>
            <person name="Ricardo R."/>
        </authorList>
    </citation>
    <scope>NUCLEOTIDE SEQUENCE [LARGE SCALE GENOMIC DNA]</scope>
</reference>
<evidence type="ECO:0000256" key="5">
    <source>
        <dbReference type="ARBA" id="ARBA00022448"/>
    </source>
</evidence>
<dbReference type="Pfam" id="PF04815">
    <property type="entry name" value="Sec23_helical"/>
    <property type="match status" value="1"/>
</dbReference>
<gene>
    <name evidence="18" type="ORF">BQ2448_6770</name>
</gene>
<evidence type="ECO:0000256" key="7">
    <source>
        <dbReference type="ARBA" id="ARBA00022824"/>
    </source>
</evidence>
<dbReference type="InterPro" id="IPR050550">
    <property type="entry name" value="SEC23_SEC24_subfamily"/>
</dbReference>
<feature type="region of interest" description="Disordered" evidence="12">
    <location>
        <begin position="90"/>
        <end position="222"/>
    </location>
</feature>
<evidence type="ECO:0000259" key="16">
    <source>
        <dbReference type="Pfam" id="PF04815"/>
    </source>
</evidence>
<sequence length="1127" mass="120633">MQRNPSQSLPHPPLPPGWTAQWSVECGGRCERARARARRQVRWPVCGGSTLRSKRGWKAGRRGGRQAGWDPTVGRHAFIEAATGRSQFNFPFGSPLPPAQGRPTGAHHGSRASISGPISSYSPPVHGGGSGGPFNGMARGHVRAGSVANAGVPRPPGAVPIPQFSPHRQTPPVIEHQAPPGAGPGAAVAQVARSPPPPQPKLGAIPTQQQQPPPPPQPRTGRRQYAANTAAYIAGDPNLSAPSTGAAGGSSHSHSQSQSFFSPATGFQDPSANNNPAAGGGNFFSPGAQGAQPDQYGAGAAGAAAAQGYGVGGAAPGPGAAGFAGAGAVQGMTNQFGHMNLGGGQKVQASVSTTNLIGLPLHPAELMSMPPPPLQARPTDFHSHSYPTPQASFSTSETRNADPSYQRATINAVPTTNSLLNKSKLPLALVLTPYRSLKPNDPEVPVVSDTVIARCRRCRTYINPFVTFIEGGQRWKCCMCNLSNEVPQLFDWDQEKNAPADRYARAELNSSVVEFIAPTEYMVRPPQPPLYIFLIDVSYSAVTTGMVATAARTLLESLDRLPNDDGRTKIAIIGVDSCLHFFSLPAGATEPSMLVVGDLDDVFLPKPSDILVNLVEARSALESLLSRLSDMFKDTHSVGNALGAALQAAFKLVSQVGGKVIALTSSLPNIGPGALKNREDPKVLGTTKESSLLQPQTGFYKSFAIECSRSQVSVDMWLFASAYTDVATLSGLPRYTGGQTYFYPSFNAARSEDALKFAHEFGTVIADPIALEAVMRVRASKGIRMSAFHGNFFVRSTDLLSLAAVPMDQSYAIEIQIEDPISAPFVVFQTAVLHTTCYGERRIRVVTQALPTTSSLSELYANVDTIAMATLLGDKAVERCMQAKLEDARDAIMNKLIDILGTYKATMTSSGSGASPQLVCAENMKFLPLLMLGLIKHLGLRQSAMIPSDLRAYAQALLTTLPSQLLIPYLHPVFYSLHNMPKECGTIGDQGVVLPIPLPLSSERLERHGLFLIEDGQNIFLWLGRDAVPQLVLDVFDVPSYAELRGGKMTLPVLDNAFSQRVNAIIGKVREARRGPYYAHLYVVKEDGDPALRQWALSMLIEDRMEGLPSYQQFLGQLKDRINDKSF</sequence>
<keyword evidence="8" id="KW-0931">ER-Golgi transport</keyword>
<organism evidence="18 19">
    <name type="scientific">Microbotryum intermedium</name>
    <dbReference type="NCBI Taxonomy" id="269621"/>
    <lineage>
        <taxon>Eukaryota</taxon>
        <taxon>Fungi</taxon>
        <taxon>Dikarya</taxon>
        <taxon>Basidiomycota</taxon>
        <taxon>Pucciniomycotina</taxon>
        <taxon>Microbotryomycetes</taxon>
        <taxon>Microbotryales</taxon>
        <taxon>Microbotryaceae</taxon>
        <taxon>Microbotryum</taxon>
    </lineage>
</organism>
<evidence type="ECO:0000313" key="18">
    <source>
        <dbReference type="EMBL" id="SCV74338.1"/>
    </source>
</evidence>
<dbReference type="CDD" id="cd01479">
    <property type="entry name" value="Sec24-like"/>
    <property type="match status" value="1"/>
</dbReference>
<dbReference type="InterPro" id="IPR036175">
    <property type="entry name" value="Sec23/24_helical_dom_sf"/>
</dbReference>
<evidence type="ECO:0000256" key="10">
    <source>
        <dbReference type="ARBA" id="ARBA00023034"/>
    </source>
</evidence>
<feature type="region of interest" description="Disordered" evidence="12">
    <location>
        <begin position="235"/>
        <end position="291"/>
    </location>
</feature>
<evidence type="ECO:0000256" key="1">
    <source>
        <dbReference type="ARBA" id="ARBA00004394"/>
    </source>
</evidence>
<dbReference type="InterPro" id="IPR006895">
    <property type="entry name" value="Znf_Sec23_Sec24"/>
</dbReference>
<dbReference type="GO" id="GO:0000149">
    <property type="term" value="F:SNARE binding"/>
    <property type="evidence" value="ECO:0007669"/>
    <property type="project" value="TreeGrafter"/>
</dbReference>
<evidence type="ECO:0000256" key="8">
    <source>
        <dbReference type="ARBA" id="ARBA00022892"/>
    </source>
</evidence>
<dbReference type="InterPro" id="IPR012990">
    <property type="entry name" value="Beta-sandwich_Sec23_24"/>
</dbReference>
<dbReference type="GO" id="GO:0000139">
    <property type="term" value="C:Golgi membrane"/>
    <property type="evidence" value="ECO:0007669"/>
    <property type="project" value="UniProtKB-SubCell"/>
</dbReference>
<dbReference type="GO" id="GO:0030127">
    <property type="term" value="C:COPII vesicle coat"/>
    <property type="evidence" value="ECO:0007669"/>
    <property type="project" value="InterPro"/>
</dbReference>
<dbReference type="InterPro" id="IPR006900">
    <property type="entry name" value="Sec23/24_helical_dom"/>
</dbReference>
<feature type="domain" description="Sec23/Sec24 trunk" evidence="15">
    <location>
        <begin position="526"/>
        <end position="763"/>
    </location>
</feature>
<keyword evidence="9" id="KW-0653">Protein transport</keyword>
<dbReference type="Pfam" id="PF04810">
    <property type="entry name" value="zf-Sec23_Sec24"/>
    <property type="match status" value="1"/>
</dbReference>
<name>A0A238FSX7_9BASI</name>
<feature type="compositionally biased region" description="Low complexity" evidence="12">
    <location>
        <begin position="240"/>
        <end position="291"/>
    </location>
</feature>
<feature type="compositionally biased region" description="Low complexity" evidence="12">
    <location>
        <begin position="177"/>
        <end position="192"/>
    </location>
</feature>
<accession>A0A238FSX7</accession>
<dbReference type="Proteomes" id="UP000198372">
    <property type="component" value="Unassembled WGS sequence"/>
</dbReference>
<dbReference type="GO" id="GO:0008270">
    <property type="term" value="F:zinc ion binding"/>
    <property type="evidence" value="ECO:0007669"/>
    <property type="project" value="InterPro"/>
</dbReference>
<protein>
    <submittedName>
        <fullName evidence="18">BQ2448_6770 protein</fullName>
    </submittedName>
</protein>
<dbReference type="InterPro" id="IPR036180">
    <property type="entry name" value="Gelsolin-like_dom_sf"/>
</dbReference>
<evidence type="ECO:0000256" key="4">
    <source>
        <dbReference type="ARBA" id="ARBA00008334"/>
    </source>
</evidence>
<dbReference type="Pfam" id="PF04811">
    <property type="entry name" value="Sec23_trunk"/>
    <property type="match status" value="1"/>
</dbReference>
<keyword evidence="6" id="KW-0963">Cytoplasm</keyword>
<keyword evidence="5" id="KW-0813">Transport</keyword>
<dbReference type="Gene3D" id="3.40.50.410">
    <property type="entry name" value="von Willebrand factor, type A domain"/>
    <property type="match status" value="1"/>
</dbReference>
<dbReference type="InterPro" id="IPR007123">
    <property type="entry name" value="Gelsolin-like_dom"/>
</dbReference>
<dbReference type="AlphaFoldDB" id="A0A238FSX7"/>
<dbReference type="SUPFAM" id="SSF81995">
    <property type="entry name" value="beta-sandwich domain of Sec23/24"/>
    <property type="match status" value="1"/>
</dbReference>
<feature type="compositionally biased region" description="Low complexity" evidence="12">
    <location>
        <begin position="111"/>
        <end position="125"/>
    </location>
</feature>
<dbReference type="InterPro" id="IPR036465">
    <property type="entry name" value="vWFA_dom_sf"/>
</dbReference>
<proteinExistence type="inferred from homology"/>
<dbReference type="SUPFAM" id="SSF53300">
    <property type="entry name" value="vWA-like"/>
    <property type="match status" value="1"/>
</dbReference>
<dbReference type="InterPro" id="IPR041742">
    <property type="entry name" value="Sec24-like_trunk_dom"/>
</dbReference>
<evidence type="ECO:0000256" key="9">
    <source>
        <dbReference type="ARBA" id="ARBA00022927"/>
    </source>
</evidence>
<dbReference type="GO" id="GO:0070971">
    <property type="term" value="C:endoplasmic reticulum exit site"/>
    <property type="evidence" value="ECO:0007669"/>
    <property type="project" value="TreeGrafter"/>
</dbReference>
<dbReference type="Gene3D" id="1.20.120.730">
    <property type="entry name" value="Sec23/Sec24 helical domain"/>
    <property type="match status" value="1"/>
</dbReference>
<evidence type="ECO:0000256" key="3">
    <source>
        <dbReference type="ARBA" id="ARBA00004586"/>
    </source>
</evidence>
<dbReference type="InterPro" id="IPR006896">
    <property type="entry name" value="Sec23/24_trunk_dom"/>
</dbReference>
<feature type="domain" description="Sec23/Sec24 helical" evidence="16">
    <location>
        <begin position="864"/>
        <end position="967"/>
    </location>
</feature>